<evidence type="ECO:0000256" key="4">
    <source>
        <dbReference type="ARBA" id="ARBA00022705"/>
    </source>
</evidence>
<reference evidence="9 10" key="1">
    <citation type="submission" date="2015-03" db="EMBL/GenBank/DDBJ databases">
        <title>Genomics and transcriptomics of the oil-accumulating basidiomycete yeast T. oleaginosus allow insights into substrate utilization and the diverse evolutionary trajectories of mating systems in fungi.</title>
        <authorList>
            <consortium name="DOE Joint Genome Institute"/>
            <person name="Kourist R."/>
            <person name="Kracht O."/>
            <person name="Bracharz F."/>
            <person name="Lipzen A."/>
            <person name="Nolan M."/>
            <person name="Ohm R."/>
            <person name="Grigoriev I."/>
            <person name="Sun S."/>
            <person name="Heitman J."/>
            <person name="Bruck T."/>
            <person name="Nowrousian M."/>
        </authorList>
    </citation>
    <scope>NUCLEOTIDE SEQUENCE [LARGE SCALE GENOMIC DNA]</scope>
    <source>
        <strain evidence="9 10">IBC0246</strain>
    </source>
</reference>
<dbReference type="InterPro" id="IPR021151">
    <property type="entry name" value="GINS_A"/>
</dbReference>
<dbReference type="InterPro" id="IPR036224">
    <property type="entry name" value="GINS_bundle-like_dom_sf"/>
</dbReference>
<evidence type="ECO:0000256" key="6">
    <source>
        <dbReference type="RuleBase" id="RU368085"/>
    </source>
</evidence>
<dbReference type="Pfam" id="PF05916">
    <property type="entry name" value="Sld5"/>
    <property type="match status" value="1"/>
</dbReference>
<feature type="domain" description="DNA replication complex GINS protein PSF1 C-terminal" evidence="8">
    <location>
        <begin position="173"/>
        <end position="222"/>
    </location>
</feature>
<dbReference type="OrthoDB" id="10252587at2759"/>
<dbReference type="RefSeq" id="XP_018279891.1">
    <property type="nucleotide sequence ID" value="XM_018422790.1"/>
</dbReference>
<keyword evidence="10" id="KW-1185">Reference proteome</keyword>
<evidence type="ECO:0000259" key="8">
    <source>
        <dbReference type="Pfam" id="PF24997"/>
    </source>
</evidence>
<keyword evidence="5 6" id="KW-0539">Nucleus</keyword>
<dbReference type="CDD" id="cd11710">
    <property type="entry name" value="GINS_A_psf1"/>
    <property type="match status" value="1"/>
</dbReference>
<dbReference type="STRING" id="879819.A0A0J0XQP7"/>
<feature type="domain" description="GINS subunit" evidence="7">
    <location>
        <begin position="49"/>
        <end position="156"/>
    </location>
</feature>
<dbReference type="PANTHER" id="PTHR12914">
    <property type="entry name" value="PARTNER OF SLD5"/>
    <property type="match status" value="1"/>
</dbReference>
<dbReference type="AlphaFoldDB" id="A0A0J0XQP7"/>
<dbReference type="GO" id="GO:0000811">
    <property type="term" value="C:GINS complex"/>
    <property type="evidence" value="ECO:0007669"/>
    <property type="project" value="UniProtKB-UniRule"/>
</dbReference>
<dbReference type="GeneID" id="28983393"/>
<keyword evidence="4 6" id="KW-0235">DNA replication</keyword>
<dbReference type="InterPro" id="IPR056783">
    <property type="entry name" value="PSF1_C"/>
</dbReference>
<dbReference type="Gene3D" id="1.20.58.1030">
    <property type="match status" value="1"/>
</dbReference>
<dbReference type="SUPFAM" id="SSF158573">
    <property type="entry name" value="GINS helical bundle-like"/>
    <property type="match status" value="1"/>
</dbReference>
<comment type="function">
    <text evidence="6">Required for correct functioning of the GINS complex, a complex that plays an essential role in the initiation of DNA replication, and progression of DNA replication forks. GINS complex seems to bind preferentially to single-stranded DNA.</text>
</comment>
<evidence type="ECO:0000259" key="7">
    <source>
        <dbReference type="Pfam" id="PF05916"/>
    </source>
</evidence>
<protein>
    <recommendedName>
        <fullName evidence="3 6">DNA replication complex GINS protein PSF1</fullName>
    </recommendedName>
</protein>
<evidence type="ECO:0000256" key="3">
    <source>
        <dbReference type="ARBA" id="ARBA00015143"/>
    </source>
</evidence>
<dbReference type="Proteomes" id="UP000053611">
    <property type="component" value="Unassembled WGS sequence"/>
</dbReference>
<gene>
    <name evidence="9" type="ORF">CC85DRAFT_284548</name>
</gene>
<accession>A0A0J0XQP7</accession>
<comment type="similarity">
    <text evidence="2 6">Belongs to the GINS1/PSF1 family.</text>
</comment>
<comment type="subcellular location">
    <subcellularLocation>
        <location evidence="1 6">Nucleus</location>
    </subcellularLocation>
</comment>
<evidence type="ECO:0000313" key="10">
    <source>
        <dbReference type="Proteomes" id="UP000053611"/>
    </source>
</evidence>
<name>A0A0J0XQP7_9TREE</name>
<proteinExistence type="inferred from homology"/>
<dbReference type="EMBL" id="KQ087195">
    <property type="protein sequence ID" value="KLT43400.1"/>
    <property type="molecule type" value="Genomic_DNA"/>
</dbReference>
<comment type="subunit">
    <text evidence="6">Component of the GINS complex.</text>
</comment>
<sequence>MHGDQALQLVTAVHRSTLATAPQLPIPKYAQKLVLDICLETRQLGEAIAVATEDALNLTQDPALICALTINHLAVRRNKRCLLAYLHTRVDGIKERWWDAGGALAHLLAPYDPTSAPGVGNNTGDPDAPDLRSALSQQELDFMRDYSSLVLDYKSDFLDVLDIAAPIGRPPGELFVDVRVVRDAGEVVLENGARFEFTKGSRFYLERALIERLIVQGYLEEI</sequence>
<evidence type="ECO:0000256" key="2">
    <source>
        <dbReference type="ARBA" id="ARBA00006677"/>
    </source>
</evidence>
<dbReference type="CDD" id="cd21696">
    <property type="entry name" value="GINS_B_Psf1"/>
    <property type="match status" value="1"/>
</dbReference>
<dbReference type="InterPro" id="IPR005339">
    <property type="entry name" value="GINS_Psf1"/>
</dbReference>
<organism evidence="9 10">
    <name type="scientific">Cutaneotrichosporon oleaginosum</name>
    <dbReference type="NCBI Taxonomy" id="879819"/>
    <lineage>
        <taxon>Eukaryota</taxon>
        <taxon>Fungi</taxon>
        <taxon>Dikarya</taxon>
        <taxon>Basidiomycota</taxon>
        <taxon>Agaricomycotina</taxon>
        <taxon>Tremellomycetes</taxon>
        <taxon>Trichosporonales</taxon>
        <taxon>Trichosporonaceae</taxon>
        <taxon>Cutaneotrichosporon</taxon>
    </lineage>
</organism>
<dbReference type="GO" id="GO:1902983">
    <property type="term" value="P:DNA strand elongation involved in mitotic DNA replication"/>
    <property type="evidence" value="ECO:0007669"/>
    <property type="project" value="TreeGrafter"/>
</dbReference>
<evidence type="ECO:0000256" key="5">
    <source>
        <dbReference type="ARBA" id="ARBA00023242"/>
    </source>
</evidence>
<evidence type="ECO:0000256" key="1">
    <source>
        <dbReference type="ARBA" id="ARBA00004123"/>
    </source>
</evidence>
<evidence type="ECO:0000313" key="9">
    <source>
        <dbReference type="EMBL" id="KLT43400.1"/>
    </source>
</evidence>
<dbReference type="Pfam" id="PF24997">
    <property type="entry name" value="PSF1_C"/>
    <property type="match status" value="1"/>
</dbReference>
<dbReference type="PANTHER" id="PTHR12914:SF2">
    <property type="entry name" value="DNA REPLICATION COMPLEX GINS PROTEIN PSF1"/>
    <property type="match status" value="1"/>
</dbReference>